<dbReference type="Pfam" id="PF00672">
    <property type="entry name" value="HAMP"/>
    <property type="match status" value="1"/>
</dbReference>
<keyword evidence="11" id="KW-1185">Reference proteome</keyword>
<evidence type="ECO:0000256" key="2">
    <source>
        <dbReference type="ARBA" id="ARBA00022519"/>
    </source>
</evidence>
<keyword evidence="6" id="KW-0812">Transmembrane</keyword>
<proteinExistence type="inferred from homology"/>
<evidence type="ECO:0000259" key="7">
    <source>
        <dbReference type="PROSITE" id="PS50111"/>
    </source>
</evidence>
<feature type="domain" description="HAMP" evidence="9">
    <location>
        <begin position="227"/>
        <end position="279"/>
    </location>
</feature>
<keyword evidence="3 5" id="KW-0807">Transducer</keyword>
<evidence type="ECO:0000256" key="5">
    <source>
        <dbReference type="PROSITE-ProRule" id="PRU00284"/>
    </source>
</evidence>
<keyword evidence="6" id="KW-0472">Membrane</keyword>
<dbReference type="PRINTS" id="PR00260">
    <property type="entry name" value="CHEMTRNSDUCR"/>
</dbReference>
<evidence type="ECO:0000256" key="1">
    <source>
        <dbReference type="ARBA" id="ARBA00004429"/>
    </source>
</evidence>
<dbReference type="Gene3D" id="1.10.287.950">
    <property type="entry name" value="Methyl-accepting chemotaxis protein"/>
    <property type="match status" value="1"/>
</dbReference>
<keyword evidence="2" id="KW-0997">Cell inner membrane</keyword>
<evidence type="ECO:0000256" key="4">
    <source>
        <dbReference type="ARBA" id="ARBA00029447"/>
    </source>
</evidence>
<dbReference type="Proteomes" id="UP000717534">
    <property type="component" value="Unassembled WGS sequence"/>
</dbReference>
<dbReference type="InterPro" id="IPR003660">
    <property type="entry name" value="HAMP_dom"/>
</dbReference>
<name>A0ABS3AVY8_9BACT</name>
<feature type="domain" description="T-SNARE coiled-coil homology" evidence="8">
    <location>
        <begin position="457"/>
        <end position="519"/>
    </location>
</feature>
<gene>
    <name evidence="10" type="ORF">JYU06_05495</name>
</gene>
<feature type="non-terminal residue" evidence="10">
    <location>
        <position position="1"/>
    </location>
</feature>
<dbReference type="SMART" id="SM00304">
    <property type="entry name" value="HAMP"/>
    <property type="match status" value="1"/>
</dbReference>
<reference evidence="10 11" key="1">
    <citation type="submission" date="2021-02" db="EMBL/GenBank/DDBJ databases">
        <title>Activity-based single-cell genomes from oceanic crustal fluid captures similar information to metagenomic and metatranscriptomic surveys with orders of magnitude less sampling.</title>
        <authorList>
            <person name="D'Angelo T.S."/>
            <person name="Orcutt B.N."/>
        </authorList>
    </citation>
    <scope>NUCLEOTIDE SEQUENCE [LARGE SCALE GENOMIC DNA]</scope>
    <source>
        <strain evidence="10">AH-315-G02</strain>
    </source>
</reference>
<keyword evidence="6" id="KW-1133">Transmembrane helix</keyword>
<evidence type="ECO:0000259" key="9">
    <source>
        <dbReference type="PROSITE" id="PS50885"/>
    </source>
</evidence>
<dbReference type="InterPro" id="IPR004090">
    <property type="entry name" value="Chemotax_Me-accpt_rcpt"/>
</dbReference>
<comment type="caution">
    <text evidence="10">The sequence shown here is derived from an EMBL/GenBank/DDBJ whole genome shotgun (WGS) entry which is preliminary data.</text>
</comment>
<comment type="subcellular location">
    <subcellularLocation>
        <location evidence="1">Cell inner membrane</location>
        <topology evidence="1">Multi-pass membrane protein</topology>
    </subcellularLocation>
</comment>
<evidence type="ECO:0000256" key="6">
    <source>
        <dbReference type="SAM" id="Phobius"/>
    </source>
</evidence>
<evidence type="ECO:0000256" key="3">
    <source>
        <dbReference type="ARBA" id="ARBA00023224"/>
    </source>
</evidence>
<dbReference type="SMART" id="SM00283">
    <property type="entry name" value="MA"/>
    <property type="match status" value="1"/>
</dbReference>
<dbReference type="PANTHER" id="PTHR32089:SF112">
    <property type="entry name" value="LYSOZYME-LIKE PROTEIN-RELATED"/>
    <property type="match status" value="1"/>
</dbReference>
<evidence type="ECO:0000259" key="8">
    <source>
        <dbReference type="PROSITE" id="PS50192"/>
    </source>
</evidence>
<dbReference type="CDD" id="cd06225">
    <property type="entry name" value="HAMP"/>
    <property type="match status" value="1"/>
</dbReference>
<keyword evidence="2" id="KW-1003">Cell membrane</keyword>
<accession>A0ABS3AVY8</accession>
<dbReference type="Gene3D" id="6.10.340.10">
    <property type="match status" value="1"/>
</dbReference>
<dbReference type="PANTHER" id="PTHR32089">
    <property type="entry name" value="METHYL-ACCEPTING CHEMOTAXIS PROTEIN MCPB"/>
    <property type="match status" value="1"/>
</dbReference>
<dbReference type="Pfam" id="PF00015">
    <property type="entry name" value="MCPsignal"/>
    <property type="match status" value="1"/>
</dbReference>
<organism evidence="10 11">
    <name type="scientific">Desulfotalea psychrophila</name>
    <dbReference type="NCBI Taxonomy" id="84980"/>
    <lineage>
        <taxon>Bacteria</taxon>
        <taxon>Pseudomonadati</taxon>
        <taxon>Thermodesulfobacteriota</taxon>
        <taxon>Desulfobulbia</taxon>
        <taxon>Desulfobulbales</taxon>
        <taxon>Desulfocapsaceae</taxon>
        <taxon>Desulfotalea</taxon>
    </lineage>
</organism>
<dbReference type="InterPro" id="IPR004089">
    <property type="entry name" value="MCPsignal_dom"/>
</dbReference>
<feature type="transmembrane region" description="Helical" evidence="6">
    <location>
        <begin position="206"/>
        <end position="229"/>
    </location>
</feature>
<dbReference type="EMBL" id="JAFITO010000091">
    <property type="protein sequence ID" value="MBN4068956.1"/>
    <property type="molecule type" value="Genomic_DNA"/>
</dbReference>
<evidence type="ECO:0000313" key="11">
    <source>
        <dbReference type="Proteomes" id="UP000717534"/>
    </source>
</evidence>
<dbReference type="PROSITE" id="PS50192">
    <property type="entry name" value="T_SNARE"/>
    <property type="match status" value="1"/>
</dbReference>
<dbReference type="PROSITE" id="PS50885">
    <property type="entry name" value="HAMP"/>
    <property type="match status" value="1"/>
</dbReference>
<dbReference type="PROSITE" id="PS50111">
    <property type="entry name" value="CHEMOTAXIS_TRANSDUC_2"/>
    <property type="match status" value="1"/>
</dbReference>
<feature type="domain" description="Methyl-accepting transducer" evidence="7">
    <location>
        <begin position="298"/>
        <end position="534"/>
    </location>
</feature>
<comment type="similarity">
    <text evidence="4">Belongs to the methyl-accepting chemotaxis (MCP) protein family.</text>
</comment>
<evidence type="ECO:0000313" key="10">
    <source>
        <dbReference type="EMBL" id="MBN4068956.1"/>
    </source>
</evidence>
<dbReference type="SUPFAM" id="SSF58104">
    <property type="entry name" value="Methyl-accepting chemotaxis protein (MCP) signaling domain"/>
    <property type="match status" value="1"/>
</dbReference>
<dbReference type="InterPro" id="IPR000727">
    <property type="entry name" value="T_SNARE_dom"/>
</dbReference>
<protein>
    <submittedName>
        <fullName evidence="10">HAMP domain-containing protein</fullName>
    </submittedName>
</protein>
<feature type="transmembrane region" description="Helical" evidence="6">
    <location>
        <begin position="20"/>
        <end position="42"/>
    </location>
</feature>
<sequence length="571" mass="61640">IPPNGEKMNYSKLSLMKKLLLGFIVSAVITMVVGIVALQTIAKNNSAVGQMINGELELLTSTEKLQSMALQHRRYEKDFFLNIGNTEKQNKYLGKFDNVSAKTTETLQALSNALQARKQVPDHITATMNKTQAAYEQYVRNFKGLAATVLRDESITPQKGNIMMKPFKSSIYDFEKGVALLNKSAMQWINDINATIINRGSRSHSLILIILPIALCLSIGIGIVIAKILSKPIVEASHLVNKMANGDFSNTLETTLEDEVGSMINSLENMRIRLKTTLTEVIDGIKTLDYSSSDLASVAKTISHGSQSTSEKSNTLAAAAEEMTTNLNAVAAAMEQTSTNTAEVVSATEEMSTTFHQISEDSGRAKFIVQEAVKQAENASSSMSKLGQAGQEIGKVTETITEISAQTNLLALNATIEAARAGESGKGFAVVANEIKELAQQTAKATHDIKSKIEEVQSTTKTSVAQIDAVMQVINSIDEIFNTVATAVQDQSNATKQITVNLNQASSGIQEVNENVAQSSTVSQEITEDITSVSLSAKELAENSATVNSNASQLSTLAEELRCHVKQFKFS</sequence>